<evidence type="ECO:0000256" key="1">
    <source>
        <dbReference type="SAM" id="MobiDB-lite"/>
    </source>
</evidence>
<keyword evidence="4" id="KW-1185">Reference proteome</keyword>
<reference evidence="3 4" key="1">
    <citation type="submission" date="2018-03" db="EMBL/GenBank/DDBJ databases">
        <title>Draft genome sequence of Rohu Carp (Labeo rohita).</title>
        <authorList>
            <person name="Das P."/>
            <person name="Kushwaha B."/>
            <person name="Joshi C.G."/>
            <person name="Kumar D."/>
            <person name="Nagpure N.S."/>
            <person name="Sahoo L."/>
            <person name="Das S.P."/>
            <person name="Bit A."/>
            <person name="Patnaik S."/>
            <person name="Meher P.K."/>
            <person name="Jayasankar P."/>
            <person name="Koringa P.G."/>
            <person name="Patel N.V."/>
            <person name="Hinsu A.T."/>
            <person name="Kumar R."/>
            <person name="Pandey M."/>
            <person name="Agarwal S."/>
            <person name="Srivastava S."/>
            <person name="Singh M."/>
            <person name="Iquebal M.A."/>
            <person name="Jaiswal S."/>
            <person name="Angadi U.B."/>
            <person name="Kumar N."/>
            <person name="Raza M."/>
            <person name="Shah T.M."/>
            <person name="Rai A."/>
            <person name="Jena J.K."/>
        </authorList>
    </citation>
    <scope>NUCLEOTIDE SEQUENCE [LARGE SCALE GENOMIC DNA]</scope>
    <source>
        <strain evidence="3">DASCIFA01</strain>
        <tissue evidence="3">Testis</tissue>
    </source>
</reference>
<proteinExistence type="predicted"/>
<feature type="compositionally biased region" description="Low complexity" evidence="1">
    <location>
        <begin position="66"/>
        <end position="81"/>
    </location>
</feature>
<organism evidence="3 4">
    <name type="scientific">Labeo rohita</name>
    <name type="common">Indian major carp</name>
    <name type="synonym">Cyprinus rohita</name>
    <dbReference type="NCBI Taxonomy" id="84645"/>
    <lineage>
        <taxon>Eukaryota</taxon>
        <taxon>Metazoa</taxon>
        <taxon>Chordata</taxon>
        <taxon>Craniata</taxon>
        <taxon>Vertebrata</taxon>
        <taxon>Euteleostomi</taxon>
        <taxon>Actinopterygii</taxon>
        <taxon>Neopterygii</taxon>
        <taxon>Teleostei</taxon>
        <taxon>Ostariophysi</taxon>
        <taxon>Cypriniformes</taxon>
        <taxon>Cyprinidae</taxon>
        <taxon>Labeoninae</taxon>
        <taxon>Labeonini</taxon>
        <taxon>Labeo</taxon>
    </lineage>
</organism>
<evidence type="ECO:0000313" key="2">
    <source>
        <dbReference type="EMBL" id="RXN19372.1"/>
    </source>
</evidence>
<evidence type="ECO:0000313" key="4">
    <source>
        <dbReference type="Proteomes" id="UP000290572"/>
    </source>
</evidence>
<comment type="caution">
    <text evidence="3">The sequence shown here is derived from an EMBL/GenBank/DDBJ whole genome shotgun (WGS) entry which is preliminary data.</text>
</comment>
<dbReference type="EMBL" id="QBIY01011307">
    <property type="protein sequence ID" value="RXN32949.1"/>
    <property type="molecule type" value="Genomic_DNA"/>
</dbReference>
<dbReference type="AlphaFoldDB" id="A0A498NMD7"/>
<feature type="region of interest" description="Disordered" evidence="1">
    <location>
        <begin position="53"/>
        <end position="107"/>
    </location>
</feature>
<dbReference type="Proteomes" id="UP000290572">
    <property type="component" value="Unassembled WGS sequence"/>
</dbReference>
<sequence length="107" mass="11853">MSSDEAFRHRLARLPSPFWGRLGRADALEERGLEKMTKCCRGDQWDLRKQSVKSAAWVEGPPPPRSGRAPLPGGAAGNRAPTPEEGRRGEAPFTGRRDFGEPVNLWT</sequence>
<protein>
    <submittedName>
        <fullName evidence="3">Uncharacterized protein</fullName>
    </submittedName>
</protein>
<evidence type="ECO:0000313" key="3">
    <source>
        <dbReference type="EMBL" id="RXN32949.1"/>
    </source>
</evidence>
<gene>
    <name evidence="3" type="ORF">ROHU_015937</name>
    <name evidence="2" type="ORF">ROHU_025826</name>
</gene>
<feature type="compositionally biased region" description="Basic and acidic residues" evidence="1">
    <location>
        <begin position="82"/>
        <end position="100"/>
    </location>
</feature>
<accession>A0A498NMD7</accession>
<dbReference type="EMBL" id="QBIY01012673">
    <property type="protein sequence ID" value="RXN19372.1"/>
    <property type="molecule type" value="Genomic_DNA"/>
</dbReference>
<name>A0A498NMD7_LABRO</name>